<feature type="region of interest" description="Disordered" evidence="1">
    <location>
        <begin position="1"/>
        <end position="20"/>
    </location>
</feature>
<organism evidence="2 3">
    <name type="scientific">Streptomyces levis</name>
    <dbReference type="NCBI Taxonomy" id="285566"/>
    <lineage>
        <taxon>Bacteria</taxon>
        <taxon>Bacillati</taxon>
        <taxon>Actinomycetota</taxon>
        <taxon>Actinomycetes</taxon>
        <taxon>Kitasatosporales</taxon>
        <taxon>Streptomycetaceae</taxon>
        <taxon>Streptomyces</taxon>
    </lineage>
</organism>
<evidence type="ECO:0000313" key="3">
    <source>
        <dbReference type="Proteomes" id="UP001501095"/>
    </source>
</evidence>
<sequence>MLSAAVHTPQAPPQDCRPTRTRSITHMDTAFVFHSHGDDFDTDDLDLVRRHFPGRHVTLDGDTITVWPRPRETR</sequence>
<dbReference type="EMBL" id="BAAATM010000027">
    <property type="protein sequence ID" value="GAA2557937.1"/>
    <property type="molecule type" value="Genomic_DNA"/>
</dbReference>
<comment type="caution">
    <text evidence="2">The sequence shown here is derived from an EMBL/GenBank/DDBJ whole genome shotgun (WGS) entry which is preliminary data.</text>
</comment>
<gene>
    <name evidence="2" type="ORF">GCM10010423_69580</name>
</gene>
<accession>A0ABN3P3H3</accession>
<evidence type="ECO:0000256" key="1">
    <source>
        <dbReference type="SAM" id="MobiDB-lite"/>
    </source>
</evidence>
<proteinExistence type="predicted"/>
<keyword evidence="3" id="KW-1185">Reference proteome</keyword>
<name>A0ABN3P3H3_9ACTN</name>
<protein>
    <submittedName>
        <fullName evidence="2">Uncharacterized protein</fullName>
    </submittedName>
</protein>
<evidence type="ECO:0000313" key="2">
    <source>
        <dbReference type="EMBL" id="GAA2557937.1"/>
    </source>
</evidence>
<reference evidence="3" key="1">
    <citation type="journal article" date="2019" name="Int. J. Syst. Evol. Microbiol.">
        <title>The Global Catalogue of Microorganisms (GCM) 10K type strain sequencing project: providing services to taxonomists for standard genome sequencing and annotation.</title>
        <authorList>
            <consortium name="The Broad Institute Genomics Platform"/>
            <consortium name="The Broad Institute Genome Sequencing Center for Infectious Disease"/>
            <person name="Wu L."/>
            <person name="Ma J."/>
        </authorList>
    </citation>
    <scope>NUCLEOTIDE SEQUENCE [LARGE SCALE GENOMIC DNA]</scope>
    <source>
        <strain evidence="3">JCM 6924</strain>
    </source>
</reference>
<dbReference type="Proteomes" id="UP001501095">
    <property type="component" value="Unassembled WGS sequence"/>
</dbReference>